<dbReference type="STRING" id="134605.HMPREF3206_00775"/>
<organism evidence="1 2">
    <name type="scientific">Fusobacterium equinum</name>
    <dbReference type="NCBI Taxonomy" id="134605"/>
    <lineage>
        <taxon>Bacteria</taxon>
        <taxon>Fusobacteriati</taxon>
        <taxon>Fusobacteriota</taxon>
        <taxon>Fusobacteriia</taxon>
        <taxon>Fusobacteriales</taxon>
        <taxon>Fusobacteriaceae</taxon>
        <taxon>Fusobacterium</taxon>
    </lineage>
</organism>
<keyword evidence="2" id="KW-1185">Reference proteome</keyword>
<sequence length="65" mass="8006">MPSKSIPIFSYFFLYDKYIKYLSIQPPFIIYFISYFLYNNLYTVDFLFFLKELLLLFQGDYCHSL</sequence>
<reference evidence="2" key="1">
    <citation type="submission" date="2016-01" db="EMBL/GenBank/DDBJ databases">
        <authorList>
            <person name="Mitreva M."/>
            <person name="Pepin K.H."/>
            <person name="Mihindukulasuriya K.A."/>
            <person name="Fulton R."/>
            <person name="Fronick C."/>
            <person name="O'Laughlin M."/>
            <person name="Miner T."/>
            <person name="Herter B."/>
            <person name="Rosa B.A."/>
            <person name="Cordes M."/>
            <person name="Tomlinson C."/>
            <person name="Wollam A."/>
            <person name="Palsikar V.B."/>
            <person name="Mardis E.R."/>
            <person name="Wilson R.K."/>
        </authorList>
    </citation>
    <scope>NUCLEOTIDE SEQUENCE [LARGE SCALE GENOMIC DNA]</scope>
    <source>
        <strain evidence="2">CMW8396</strain>
    </source>
</reference>
<proteinExistence type="predicted"/>
<gene>
    <name evidence="1" type="ORF">HMPREF3206_00775</name>
</gene>
<dbReference type="Proteomes" id="UP000070617">
    <property type="component" value="Unassembled WGS sequence"/>
</dbReference>
<comment type="caution">
    <text evidence="1">The sequence shown here is derived from an EMBL/GenBank/DDBJ whole genome shotgun (WGS) entry which is preliminary data.</text>
</comment>
<evidence type="ECO:0000313" key="1">
    <source>
        <dbReference type="EMBL" id="KXA15096.1"/>
    </source>
</evidence>
<dbReference type="PATRIC" id="fig|134605.3.peg.776"/>
<evidence type="ECO:0000313" key="2">
    <source>
        <dbReference type="Proteomes" id="UP000070617"/>
    </source>
</evidence>
<dbReference type="EMBL" id="LRPX01000032">
    <property type="protein sequence ID" value="KXA15096.1"/>
    <property type="molecule type" value="Genomic_DNA"/>
</dbReference>
<name>A0A133NFM1_9FUSO</name>
<protein>
    <submittedName>
        <fullName evidence="1">Uncharacterized protein</fullName>
    </submittedName>
</protein>
<dbReference type="AlphaFoldDB" id="A0A133NFM1"/>
<accession>A0A133NFM1</accession>